<dbReference type="STRING" id="857342.A0A2T3B7Q0"/>
<keyword evidence="3" id="KW-1185">Reference proteome</keyword>
<dbReference type="InParanoid" id="A0A2T3B7Q0"/>
<dbReference type="Proteomes" id="UP000241818">
    <property type="component" value="Unassembled WGS sequence"/>
</dbReference>
<sequence length="1003" mass="110970">MISAAPQQEVGGKLVAFEGDADTISTQLRLLPPSQKILILPSLLESVPKTTDKQSFNARAFIREVHTAFGQRNETARSFLQSSTSTHPRLVFMNGGSVGARTACITAICENVTNGEIGEAEAIFDEIMKDGVAGLMKHEEMVVEDGQLEEVDESLDGTEESDEDPTVKAMKAADSLDRETAALQEDMEEDGARTENTNEDHRQSVSTFNYGDDIVTTVVTIPNRTEGAYGINTFGSGPLTTPFSAATYFTGARSYQSDDEEDNERADRYDMGALSPGEDSMFSAPTTPRVEYGEACIVDVHAVIAKNEENEVRRVRSMETFYPNSSRAQEIDLTPRKLNHTKSEYHLGGRPFTTYGRMEKESSPKFFQLPRTTFMRASKTNIKKSPSLNFSENSSSTSTPTVRVFQDRGIDAWEGPAQPSETKPEENGALEHPVFPVVEDMIVYFVNNASNEILESVIRSYKNGAYPMTPSPASPDAEYPPSSTFSNRNADESCARPDSHHTVETDDEGFHRRHEFDPYSDSSYPSSSKQWPLSDKLGRNHGVDQTTKPPTPTMTPPPQSNERFYEFSPVNPSSVIGVQNCLRSFLNMHFPAGENGYTQHYFSVTPEADRLWKPVFGNDQNVSTGNEGRTVDQIIALGCEDGVKKDFFAQISGQIERLGTKRNGLNRSARLDLRYLIANAMQTYLSLPHATQNAANPLTNPTLLATLLIPHLEAHLAINTSTRLLILIYPSNHLSTVVALRRLLGQDILKVAGILDSQASDPPTFGSRPRTPPNHPLSNEATSPKASNSHQHKRRDSLRSLVSHVSHPSLQHSKNSESSFSKANYLLPSTATDSEIATFLSSIWRPLAEKSAFYTPEPAVEPVVVEKVVEKIVEKIVEKSAPPQTPTGSSHPPVSYFQGRDGRDAKIARLTGHASDKRSHHYTPSITSTIRTTASERGRREVRERELEKAWEDFYIGEEDSEDDAYDRMVMGRAGARIVPEVVKQMAGKKRSSKKALKWLGLA</sequence>
<feature type="compositionally biased region" description="Polar residues" evidence="1">
    <location>
        <begin position="922"/>
        <end position="933"/>
    </location>
</feature>
<evidence type="ECO:0000256" key="1">
    <source>
        <dbReference type="SAM" id="MobiDB-lite"/>
    </source>
</evidence>
<feature type="region of interest" description="Disordered" evidence="1">
    <location>
        <begin position="879"/>
        <end position="899"/>
    </location>
</feature>
<accession>A0A2T3B7Q0</accession>
<feature type="compositionally biased region" description="Polar residues" evidence="1">
    <location>
        <begin position="776"/>
        <end position="789"/>
    </location>
</feature>
<feature type="compositionally biased region" description="Polar residues" evidence="1">
    <location>
        <begin position="806"/>
        <end position="819"/>
    </location>
</feature>
<evidence type="ECO:0000313" key="2">
    <source>
        <dbReference type="EMBL" id="PSS22862.1"/>
    </source>
</evidence>
<feature type="region of interest" description="Disordered" evidence="1">
    <location>
        <begin position="911"/>
        <end position="941"/>
    </location>
</feature>
<dbReference type="AlphaFoldDB" id="A0A2T3B7Q0"/>
<evidence type="ECO:0000313" key="3">
    <source>
        <dbReference type="Proteomes" id="UP000241818"/>
    </source>
</evidence>
<feature type="region of interest" description="Disordered" evidence="1">
    <location>
        <begin position="469"/>
        <end position="558"/>
    </location>
</feature>
<name>A0A2T3B7Q0_AMORE</name>
<dbReference type="GeneID" id="36576712"/>
<dbReference type="OrthoDB" id="5401106at2759"/>
<gene>
    <name evidence="2" type="ORF">M430DRAFT_56740</name>
</gene>
<dbReference type="RefSeq" id="XP_024722908.1">
    <property type="nucleotide sequence ID" value="XM_024868631.1"/>
</dbReference>
<feature type="compositionally biased region" description="Basic and acidic residues" evidence="1">
    <location>
        <begin position="190"/>
        <end position="203"/>
    </location>
</feature>
<feature type="compositionally biased region" description="Low complexity" evidence="1">
    <location>
        <begin position="519"/>
        <end position="528"/>
    </location>
</feature>
<evidence type="ECO:0008006" key="4">
    <source>
        <dbReference type="Google" id="ProtNLM"/>
    </source>
</evidence>
<organism evidence="2 3">
    <name type="scientific">Amorphotheca resinae ATCC 22711</name>
    <dbReference type="NCBI Taxonomy" id="857342"/>
    <lineage>
        <taxon>Eukaryota</taxon>
        <taxon>Fungi</taxon>
        <taxon>Dikarya</taxon>
        <taxon>Ascomycota</taxon>
        <taxon>Pezizomycotina</taxon>
        <taxon>Leotiomycetes</taxon>
        <taxon>Helotiales</taxon>
        <taxon>Amorphothecaceae</taxon>
        <taxon>Amorphotheca</taxon>
    </lineage>
</organism>
<proteinExistence type="predicted"/>
<feature type="compositionally biased region" description="Pro residues" evidence="1">
    <location>
        <begin position="549"/>
        <end position="558"/>
    </location>
</feature>
<feature type="region of interest" description="Disordered" evidence="1">
    <location>
        <begin position="185"/>
        <end position="205"/>
    </location>
</feature>
<dbReference type="EMBL" id="KZ679008">
    <property type="protein sequence ID" value="PSS22862.1"/>
    <property type="molecule type" value="Genomic_DNA"/>
</dbReference>
<feature type="compositionally biased region" description="Basic and acidic residues" evidence="1">
    <location>
        <begin position="489"/>
        <end position="517"/>
    </location>
</feature>
<feature type="region of interest" description="Disordered" evidence="1">
    <location>
        <begin position="760"/>
        <end position="819"/>
    </location>
</feature>
<protein>
    <recommendedName>
        <fullName evidence="4">Gastric mucin-like protein</fullName>
    </recommendedName>
</protein>
<reference evidence="2 3" key="1">
    <citation type="journal article" date="2018" name="New Phytol.">
        <title>Comparative genomics and transcriptomics depict ericoid mycorrhizal fungi as versatile saprotrophs and plant mutualists.</title>
        <authorList>
            <person name="Martino E."/>
            <person name="Morin E."/>
            <person name="Grelet G.A."/>
            <person name="Kuo A."/>
            <person name="Kohler A."/>
            <person name="Daghino S."/>
            <person name="Barry K.W."/>
            <person name="Cichocki N."/>
            <person name="Clum A."/>
            <person name="Dockter R.B."/>
            <person name="Hainaut M."/>
            <person name="Kuo R.C."/>
            <person name="LaButti K."/>
            <person name="Lindahl B.D."/>
            <person name="Lindquist E.A."/>
            <person name="Lipzen A."/>
            <person name="Khouja H.R."/>
            <person name="Magnuson J."/>
            <person name="Murat C."/>
            <person name="Ohm R.A."/>
            <person name="Singer S.W."/>
            <person name="Spatafora J.W."/>
            <person name="Wang M."/>
            <person name="Veneault-Fourrey C."/>
            <person name="Henrissat B."/>
            <person name="Grigoriev I.V."/>
            <person name="Martin F.M."/>
            <person name="Perotto S."/>
        </authorList>
    </citation>
    <scope>NUCLEOTIDE SEQUENCE [LARGE SCALE GENOMIC DNA]</scope>
    <source>
        <strain evidence="2 3">ATCC 22711</strain>
    </source>
</reference>